<dbReference type="EMBL" id="JACCCV010000002">
    <property type="protein sequence ID" value="NYF52263.1"/>
    <property type="molecule type" value="Genomic_DNA"/>
</dbReference>
<protein>
    <recommendedName>
        <fullName evidence="3">Peptidase M61 catalytic domain-containing protein</fullName>
    </recommendedName>
</protein>
<proteinExistence type="predicted"/>
<name>A0A7Y9NMV9_9BACT</name>
<dbReference type="Gene3D" id="1.10.390.10">
    <property type="entry name" value="Neutral Protease Domain 2"/>
    <property type="match status" value="1"/>
</dbReference>
<organism evidence="1 2">
    <name type="scientific">Tunturiibacter lichenicola</name>
    <dbReference type="NCBI Taxonomy" id="2051959"/>
    <lineage>
        <taxon>Bacteria</taxon>
        <taxon>Pseudomonadati</taxon>
        <taxon>Acidobacteriota</taxon>
        <taxon>Terriglobia</taxon>
        <taxon>Terriglobales</taxon>
        <taxon>Acidobacteriaceae</taxon>
        <taxon>Tunturiibacter</taxon>
    </lineage>
</organism>
<dbReference type="SUPFAM" id="SSF55486">
    <property type="entry name" value="Metalloproteases ('zincins'), catalytic domain"/>
    <property type="match status" value="1"/>
</dbReference>
<evidence type="ECO:0000313" key="1">
    <source>
        <dbReference type="EMBL" id="NYF52263.1"/>
    </source>
</evidence>
<gene>
    <name evidence="1" type="ORF">HDF12_002662</name>
</gene>
<dbReference type="Proteomes" id="UP000534186">
    <property type="component" value="Unassembled WGS sequence"/>
</dbReference>
<reference evidence="1 2" key="1">
    <citation type="submission" date="2020-07" db="EMBL/GenBank/DDBJ databases">
        <title>Genomic Encyclopedia of Type Strains, Phase IV (KMG-V): Genome sequencing to study the core and pangenomes of soil and plant-associated prokaryotes.</title>
        <authorList>
            <person name="Whitman W."/>
        </authorList>
    </citation>
    <scope>NUCLEOTIDE SEQUENCE [LARGE SCALE GENOMIC DNA]</scope>
    <source>
        <strain evidence="1 2">M8UP30</strain>
    </source>
</reference>
<evidence type="ECO:0008006" key="3">
    <source>
        <dbReference type="Google" id="ProtNLM"/>
    </source>
</evidence>
<sequence length="362" mass="39489">MRASACRGLCNGFVGGRVLLEDRAIGQTPVRGWDEVFVGLRTVAMCACLALLWPACVGCAQSENTAGGHRGWRGERIVASQSFGEGGATIQVDFAAGDLDLSQAEVVSWVHESAHSVAVYYGRFPVVRARVVIEPIAGDSDSIHGTTWGDMGGFPAVTRVRLGQHVTRDELRDDWVMTHEFVHTALPDLPDDQHWMEEGLATYIEPIARAGTGRLTEARVWAEFLHEMHNGEPEQSDRGLNETQTWGRTYWGGAMFCLMADVSIRRQTNDRKGLRDALRAVVDSGGGIDKDWPLSRVLQIGDRATGTTVLTDMYAKWSEKPVDVDLPALWKELGVSAGPNHGVVLDAKAPLAAVRESISASR</sequence>
<dbReference type="AlphaFoldDB" id="A0A7Y9NMV9"/>
<evidence type="ECO:0000313" key="2">
    <source>
        <dbReference type="Proteomes" id="UP000534186"/>
    </source>
</evidence>
<dbReference type="InterPro" id="IPR027268">
    <property type="entry name" value="Peptidase_M4/M1_CTD_sf"/>
</dbReference>
<comment type="caution">
    <text evidence="1">The sequence shown here is derived from an EMBL/GenBank/DDBJ whole genome shotgun (WGS) entry which is preliminary data.</text>
</comment>
<accession>A0A7Y9NMV9</accession>